<evidence type="ECO:0000313" key="1">
    <source>
        <dbReference type="EMBL" id="TCT38773.1"/>
    </source>
</evidence>
<gene>
    <name evidence="1" type="ORF">EC835_101798</name>
</gene>
<name>A0A4R3NT96_9GAMM</name>
<dbReference type="RefSeq" id="WP_132495086.1">
    <property type="nucleotide sequence ID" value="NZ_SMAS01000001.1"/>
</dbReference>
<organism evidence="1 2">
    <name type="scientific">Providencia alcalifaciens</name>
    <dbReference type="NCBI Taxonomy" id="126385"/>
    <lineage>
        <taxon>Bacteria</taxon>
        <taxon>Pseudomonadati</taxon>
        <taxon>Pseudomonadota</taxon>
        <taxon>Gammaproteobacteria</taxon>
        <taxon>Enterobacterales</taxon>
        <taxon>Morganellaceae</taxon>
        <taxon>Providencia</taxon>
    </lineage>
</organism>
<evidence type="ECO:0000313" key="2">
    <source>
        <dbReference type="Proteomes" id="UP000295055"/>
    </source>
</evidence>
<dbReference type="EMBL" id="SMAS01000001">
    <property type="protein sequence ID" value="TCT38773.1"/>
    <property type="molecule type" value="Genomic_DNA"/>
</dbReference>
<proteinExistence type="predicted"/>
<dbReference type="Proteomes" id="UP000295055">
    <property type="component" value="Unassembled WGS sequence"/>
</dbReference>
<accession>A0A4R3NT96</accession>
<comment type="caution">
    <text evidence="1">The sequence shown here is derived from an EMBL/GenBank/DDBJ whole genome shotgun (WGS) entry which is preliminary data.</text>
</comment>
<dbReference type="OrthoDB" id="6467051at2"/>
<reference evidence="1 2" key="1">
    <citation type="submission" date="2019-03" db="EMBL/GenBank/DDBJ databases">
        <title>Genomic analyses of the natural microbiome of Caenorhabditis elegans.</title>
        <authorList>
            <person name="Samuel B."/>
        </authorList>
    </citation>
    <scope>NUCLEOTIDE SEQUENCE [LARGE SCALE GENOMIC DNA]</scope>
    <source>
        <strain evidence="1 2">JUb102</strain>
    </source>
</reference>
<sequence>MTETKQVKLSKLFKNGKWIGYCLTVDGQMLSAQRQLSINSTPLGANNSIDVEFAWLESMVTDAPDIHLKS</sequence>
<protein>
    <submittedName>
        <fullName evidence="1">Uncharacterized protein</fullName>
    </submittedName>
</protein>
<dbReference type="AlphaFoldDB" id="A0A4R3NT96"/>